<reference evidence="7 8" key="1">
    <citation type="submission" date="2019-02" db="EMBL/GenBank/DDBJ databases">
        <title>Deep-cultivation of Planctomycetes and their phenomic and genomic characterization uncovers novel biology.</title>
        <authorList>
            <person name="Wiegand S."/>
            <person name="Jogler M."/>
            <person name="Boedeker C."/>
            <person name="Pinto D."/>
            <person name="Vollmers J."/>
            <person name="Rivas-Marin E."/>
            <person name="Kohn T."/>
            <person name="Peeters S.H."/>
            <person name="Heuer A."/>
            <person name="Rast P."/>
            <person name="Oberbeckmann S."/>
            <person name="Bunk B."/>
            <person name="Jeske O."/>
            <person name="Meyerdierks A."/>
            <person name="Storesund J.E."/>
            <person name="Kallscheuer N."/>
            <person name="Luecker S."/>
            <person name="Lage O.M."/>
            <person name="Pohl T."/>
            <person name="Merkel B.J."/>
            <person name="Hornburger P."/>
            <person name="Mueller R.-W."/>
            <person name="Bruemmer F."/>
            <person name="Labrenz M."/>
            <person name="Spormann A.M."/>
            <person name="Op Den Camp H."/>
            <person name="Overmann J."/>
            <person name="Amann R."/>
            <person name="Jetten M.S.M."/>
            <person name="Mascher T."/>
            <person name="Medema M.H."/>
            <person name="Devos D.P."/>
            <person name="Kaster A.-K."/>
            <person name="Ovreas L."/>
            <person name="Rohde M."/>
            <person name="Galperin M.Y."/>
            <person name="Jogler C."/>
        </authorList>
    </citation>
    <scope>NUCLEOTIDE SEQUENCE [LARGE SCALE GENOMIC DNA]</scope>
    <source>
        <strain evidence="7 8">KOR42</strain>
    </source>
</reference>
<dbReference type="InterPro" id="IPR011429">
    <property type="entry name" value="Cyt_c_Planctomycete-type"/>
</dbReference>
<dbReference type="Pfam" id="PF07637">
    <property type="entry name" value="PSD5"/>
    <property type="match status" value="1"/>
</dbReference>
<evidence type="ECO:0000313" key="8">
    <source>
        <dbReference type="Proteomes" id="UP000317243"/>
    </source>
</evidence>
<feature type="domain" description="DUF1588" evidence="3">
    <location>
        <begin position="680"/>
        <end position="776"/>
    </location>
</feature>
<feature type="domain" description="DUF1585" evidence="1">
    <location>
        <begin position="799"/>
        <end position="872"/>
    </location>
</feature>
<feature type="domain" description="Cytochrome C Planctomycete-type" evidence="5">
    <location>
        <begin position="118"/>
        <end position="165"/>
    </location>
</feature>
<feature type="domain" description="DUF1592" evidence="4">
    <location>
        <begin position="534"/>
        <end position="661"/>
    </location>
</feature>
<dbReference type="Pfam" id="PF07635">
    <property type="entry name" value="PSCyt1"/>
    <property type="match status" value="1"/>
</dbReference>
<evidence type="ECO:0000259" key="6">
    <source>
        <dbReference type="Pfam" id="PF07637"/>
    </source>
</evidence>
<keyword evidence="8" id="KW-1185">Reference proteome</keyword>
<gene>
    <name evidence="7" type="ORF">KOR42_51190</name>
</gene>
<name>A0A5C5VP19_9PLAN</name>
<dbReference type="Proteomes" id="UP000317243">
    <property type="component" value="Unassembled WGS sequence"/>
</dbReference>
<evidence type="ECO:0000259" key="5">
    <source>
        <dbReference type="Pfam" id="PF07635"/>
    </source>
</evidence>
<proteinExistence type="predicted"/>
<dbReference type="Pfam" id="PF07631">
    <property type="entry name" value="PSD4"/>
    <property type="match status" value="1"/>
</dbReference>
<feature type="domain" description="DUF1587" evidence="2">
    <location>
        <begin position="202"/>
        <end position="265"/>
    </location>
</feature>
<dbReference type="AlphaFoldDB" id="A0A5C5VP19"/>
<dbReference type="EMBL" id="SIHI01000065">
    <property type="protein sequence ID" value="TWT39840.1"/>
    <property type="molecule type" value="Genomic_DNA"/>
</dbReference>
<evidence type="ECO:0000259" key="3">
    <source>
        <dbReference type="Pfam" id="PF07627"/>
    </source>
</evidence>
<evidence type="ECO:0000313" key="7">
    <source>
        <dbReference type="EMBL" id="TWT39840.1"/>
    </source>
</evidence>
<comment type="caution">
    <text evidence="7">The sequence shown here is derived from an EMBL/GenBank/DDBJ whole genome shotgun (WGS) entry which is preliminary data.</text>
</comment>
<evidence type="ECO:0000259" key="1">
    <source>
        <dbReference type="Pfam" id="PF07624"/>
    </source>
</evidence>
<dbReference type="Pfam" id="PF07627">
    <property type="entry name" value="PSCyt3"/>
    <property type="match status" value="1"/>
</dbReference>
<dbReference type="InterPro" id="IPR013043">
    <property type="entry name" value="DUF1595"/>
</dbReference>
<dbReference type="Pfam" id="PF07626">
    <property type="entry name" value="PSD3"/>
    <property type="match status" value="1"/>
</dbReference>
<dbReference type="InterPro" id="IPR013039">
    <property type="entry name" value="DUF1588"/>
</dbReference>
<accession>A0A5C5VP19</accession>
<dbReference type="InterPro" id="IPR011478">
    <property type="entry name" value="DUF1585"/>
</dbReference>
<sequence>MVRLHKQYRLVHSNGKPVECYHLEASANNFPVSVIIEFVFTNSHERTERYNTVPSKRVHRQKQSAPGFPMSHFRPNSILRSLMVCVSGSVLLLTGTILNAESTRKRPSEINEFLEEHCAGCHEGEFAEANFDITALQADSPDSKNLERWVRIYDRVEQGEMPPEEGSDLSDTDREAFGEKLGGWLRQLEKHERERTGRVQGRRLTNLQLERTLHGLLGVDIPLAERMPEEPKSNGFTTVSDGQAMSHFQLQQHLDIVDLALDEAFRRALTGNDRDVKTLEAKAISRTNPRRRTREPELIDGMAVTWSGTVSFYGRVPATTAREDGWYRFTVRAKALNIPDEHGVWCSVRSGKCVSSSSLLSWVGAFEATEKMDEWTLECWLERGEMLEIRPADVELKKARFAGGQIGTGEGAPQNVPGVAIESIVVEHIHHGASDEEIKNVLLGDLEVSHSKKSWKYSKVNSEQPRRDLQELMLKFANRAFRRPVTEVEIEPYLNFVMKSFNENQNLLDSIRLGYRSLLCSPRFLYFTETSKQLDDYELAVRMSYFLWNAPPDEELLELAKHRKLKNEGVLRDQVQRMLADSKAEHFVKDFAAEWLDLSEIDFTTPDRRLHPDFDLIVQQSMLQETHAFLQHMLDNNLSVTNVIRSDHTFLNERLARFYEIDGVEGDELQYVSLNPQSNRGGLLTQGAVLKVTANGTTTSPVLRGVWVSERLLGVEIPPPPSGIPGIEPDIRGATTIREMLEKHQSDPSCASCHKAIDPPGFVLEHFDASGAWRDRYPQQRGKKAKSAAVIDPSNALASGETFDNLAEFQELVCQNPEGLAENVASKLVTYGTGAPVSFSDRDEIQEIVEAASDEQFGFRTIVEEVVVSDIFQSK</sequence>
<dbReference type="InterPro" id="IPR013036">
    <property type="entry name" value="DUF1587"/>
</dbReference>
<evidence type="ECO:0000259" key="4">
    <source>
        <dbReference type="Pfam" id="PF07631"/>
    </source>
</evidence>
<dbReference type="Pfam" id="PF07624">
    <property type="entry name" value="PSD2"/>
    <property type="match status" value="1"/>
</dbReference>
<protein>
    <recommendedName>
        <fullName evidence="9">Planctomycete cytochrome C</fullName>
    </recommendedName>
</protein>
<evidence type="ECO:0008006" key="9">
    <source>
        <dbReference type="Google" id="ProtNLM"/>
    </source>
</evidence>
<dbReference type="InterPro" id="IPR013042">
    <property type="entry name" value="DUF1592"/>
</dbReference>
<organism evidence="7 8">
    <name type="scientific">Thalassoglobus neptunius</name>
    <dbReference type="NCBI Taxonomy" id="1938619"/>
    <lineage>
        <taxon>Bacteria</taxon>
        <taxon>Pseudomonadati</taxon>
        <taxon>Planctomycetota</taxon>
        <taxon>Planctomycetia</taxon>
        <taxon>Planctomycetales</taxon>
        <taxon>Planctomycetaceae</taxon>
        <taxon>Thalassoglobus</taxon>
    </lineage>
</organism>
<evidence type="ECO:0000259" key="2">
    <source>
        <dbReference type="Pfam" id="PF07626"/>
    </source>
</evidence>
<feature type="domain" description="DUF1595" evidence="6">
    <location>
        <begin position="470"/>
        <end position="529"/>
    </location>
</feature>